<protein>
    <submittedName>
        <fullName evidence="2">Uncharacterized protein</fullName>
    </submittedName>
</protein>
<evidence type="ECO:0000256" key="1">
    <source>
        <dbReference type="SAM" id="MobiDB-lite"/>
    </source>
</evidence>
<feature type="region of interest" description="Disordered" evidence="1">
    <location>
        <begin position="716"/>
        <end position="736"/>
    </location>
</feature>
<feature type="region of interest" description="Disordered" evidence="1">
    <location>
        <begin position="926"/>
        <end position="972"/>
    </location>
</feature>
<feature type="compositionally biased region" description="Basic and acidic residues" evidence="1">
    <location>
        <begin position="238"/>
        <end position="247"/>
    </location>
</feature>
<feature type="compositionally biased region" description="Low complexity" evidence="1">
    <location>
        <begin position="1013"/>
        <end position="1035"/>
    </location>
</feature>
<dbReference type="Proteomes" id="UP001642464">
    <property type="component" value="Unassembled WGS sequence"/>
</dbReference>
<evidence type="ECO:0000313" key="2">
    <source>
        <dbReference type="EMBL" id="CAK8991436.1"/>
    </source>
</evidence>
<reference evidence="2 3" key="1">
    <citation type="submission" date="2024-02" db="EMBL/GenBank/DDBJ databases">
        <authorList>
            <person name="Chen Y."/>
            <person name="Shah S."/>
            <person name="Dougan E. K."/>
            <person name="Thang M."/>
            <person name="Chan C."/>
        </authorList>
    </citation>
    <scope>NUCLEOTIDE SEQUENCE [LARGE SCALE GENOMIC DNA]</scope>
</reference>
<comment type="caution">
    <text evidence="2">The sequence shown here is derived from an EMBL/GenBank/DDBJ whole genome shotgun (WGS) entry which is preliminary data.</text>
</comment>
<feature type="compositionally biased region" description="Basic and acidic residues" evidence="1">
    <location>
        <begin position="254"/>
        <end position="265"/>
    </location>
</feature>
<feature type="region of interest" description="Disordered" evidence="1">
    <location>
        <begin position="642"/>
        <end position="685"/>
    </location>
</feature>
<feature type="region of interest" description="Disordered" evidence="1">
    <location>
        <begin position="236"/>
        <end position="265"/>
    </location>
</feature>
<gene>
    <name evidence="2" type="ORF">SCF082_LOCUS2659</name>
</gene>
<feature type="region of interest" description="Disordered" evidence="1">
    <location>
        <begin position="1060"/>
        <end position="1085"/>
    </location>
</feature>
<organism evidence="2 3">
    <name type="scientific">Durusdinium trenchii</name>
    <dbReference type="NCBI Taxonomy" id="1381693"/>
    <lineage>
        <taxon>Eukaryota</taxon>
        <taxon>Sar</taxon>
        <taxon>Alveolata</taxon>
        <taxon>Dinophyceae</taxon>
        <taxon>Suessiales</taxon>
        <taxon>Symbiodiniaceae</taxon>
        <taxon>Durusdinium</taxon>
    </lineage>
</organism>
<evidence type="ECO:0000313" key="3">
    <source>
        <dbReference type="Proteomes" id="UP001642464"/>
    </source>
</evidence>
<feature type="compositionally biased region" description="Basic residues" evidence="1">
    <location>
        <begin position="186"/>
        <end position="195"/>
    </location>
</feature>
<feature type="compositionally biased region" description="Acidic residues" evidence="1">
    <location>
        <begin position="200"/>
        <end position="212"/>
    </location>
</feature>
<feature type="region of interest" description="Disordered" evidence="1">
    <location>
        <begin position="167"/>
        <end position="218"/>
    </location>
</feature>
<feature type="region of interest" description="Disordered" evidence="1">
    <location>
        <begin position="755"/>
        <end position="784"/>
    </location>
</feature>
<proteinExistence type="predicted"/>
<feature type="compositionally biased region" description="Polar residues" evidence="1">
    <location>
        <begin position="759"/>
        <end position="769"/>
    </location>
</feature>
<feature type="region of interest" description="Disordered" evidence="1">
    <location>
        <begin position="993"/>
        <end position="1046"/>
    </location>
</feature>
<dbReference type="EMBL" id="CAXAMM010001314">
    <property type="protein sequence ID" value="CAK8991436.1"/>
    <property type="molecule type" value="Genomic_DNA"/>
</dbReference>
<keyword evidence="3" id="KW-1185">Reference proteome</keyword>
<accession>A0ABP0HMG3</accession>
<name>A0ABP0HMG3_9DINO</name>
<sequence>MSRQPESSEEQITLAQAVTSENAVAKYIAKGEGQTFLCKGCHATDVMIGRHFGKLPSVWDRLTEEEQVQFYRQVLTRKEAGPLRFKTLRTDLKEALVRRSIEETRTGWKGQYEPLEAYRLRGYDTEKIKNLADKQVHPILGDTYRVDINTFSRESIEQDIEELLNQVDKKVQRSKMPNHMREKPKAKAKGKNKKGKTNEPEVDEEQKEDEAPPQEPDPVFVDLACMESDDEVVVVTPGEDKLSDKQRERKRKREQMQEAKKEHAIAEKNSRTLVTYASKAISSVEPLLKRLQASDKSIEKVRHLMEDMTVQNLGEHLDWAKNTLEEAHKIMKAVGNGDPIYYWVADVARLLTYVVDNSPSYKKCFVRAGSELSIILNADEATAGNTLATSPSKKAMLFYVAIAEVGHLKSVEAWLPFGMITHNDLSQVDGGFSAVCAQVARHMYPMLNKALNIAGQQVVLSLKAFIGDYEGVCRLLSAKGAAALKPCCLCMNCVSSASEVGKIDNHFATIATPKLSAFHVHTTAELSATYESLLQEGRDLPRGEFDEMERQFGFILHPKSVLCCPIARSVLGVEKIIIDPLHCYWANGIVPMVGGLQPALPAPAGPGQVGGHDGGGGMPSLLQPVQEQAWGMLAGLEQPYPGMWGTGSSADQLPVAPQGRREELPEGGSSVKGPGGVAPQELGGGRERVLEETKGSVKSSPLNPWSAEKLRELHDQARPSDPRGQSQQPRDGGDQVERLRERCLKEAEAKFQEEVRKLGQQSSNSSFQSAVEAPGGKVQGDRVQPGGDAVGDVKTTAPIVNVGPNGVGVGSVAYPWPYPPGLPGLPPWGNGVCGIFPNGNPSSANGMWMPAEESLGDNARSVELPVLGLDATAMTVGVPAEGPYGDEDGVGRWLPMELVKETWEWQRMRLQEQLSNLVDGVEESGYLGGATSSSSSTTTGQQRGAKTVREDSPPVKSPPVLPKYVQGVPGPLPKPPPVLPKYVQHVNETIEGLKSGYYPRKSPPPGPMGDSGGKAAARGAAAMGTTSKGSSSCSGQEVSKRPARVGSAWPEEYPPWVVAPKPGPLPHPSDGSQDDPHRAYPSPWDRPHWPPVPRLVPPVGEEGDTLVIQPSLWWNQELFDKVQRLVDEEATKFRPVPRTDAWDYLRLPLETWMVRRHSLRVQRFHPEHRSTPEDMRDLEYLRVTVAWLLNQNTMKFSERLIYVDAEWHKDGLPNLHGKWCCDIDRKGERESVMTRMLHRTVELQSNNWEPQLSGQIYNANEVSDLAGINASVSTKFLHGTLELESNEILCWDGHRAGWTLFFGEEAGNFLVLVELLQELAADMPNVRRFVRTQQKSFLRLDSLAKVHQPARWNDEAGMITALM</sequence>